<keyword evidence="3" id="KW-1185">Reference proteome</keyword>
<sequence length="77" mass="8247">MKTLIAALMLSTLSLNATANENPRPELDTRQLEQELVAQQQAASHAVVLDALDNLKPLALDTQVVEVSSANATHPES</sequence>
<accession>A0A2M8HAT2</accession>
<dbReference type="RefSeq" id="WP_100859437.1">
    <property type="nucleotide sequence ID" value="NZ_PGCP01000011.1"/>
</dbReference>
<dbReference type="Proteomes" id="UP000232060">
    <property type="component" value="Unassembled WGS sequence"/>
</dbReference>
<feature type="signal peptide" evidence="1">
    <location>
        <begin position="1"/>
        <end position="19"/>
    </location>
</feature>
<dbReference type="EMBL" id="PGCP01000011">
    <property type="protein sequence ID" value="PJC93684.1"/>
    <property type="molecule type" value="Genomic_DNA"/>
</dbReference>
<reference evidence="2 3" key="1">
    <citation type="submission" date="2017-11" db="EMBL/GenBank/DDBJ databases">
        <title>Draft genome sequence of environmental isolate Aeromonas lusitania sp. nov. MDC 2473.</title>
        <authorList>
            <person name="Colston S.M."/>
            <person name="Navarro A."/>
            <person name="Martinez-Murcia A.J."/>
            <person name="Graf J."/>
        </authorList>
    </citation>
    <scope>NUCLEOTIDE SEQUENCE [LARGE SCALE GENOMIC DNA]</scope>
    <source>
        <strain evidence="2 3">MDC 2473</strain>
    </source>
</reference>
<evidence type="ECO:0000313" key="2">
    <source>
        <dbReference type="EMBL" id="PJC93684.1"/>
    </source>
</evidence>
<name>A0A2M8HAT2_9GAMM</name>
<protein>
    <submittedName>
        <fullName evidence="2">Uncharacterized protein</fullName>
    </submittedName>
</protein>
<comment type="caution">
    <text evidence="2">The sequence shown here is derived from an EMBL/GenBank/DDBJ whole genome shotgun (WGS) entry which is preliminary data.</text>
</comment>
<gene>
    <name evidence="2" type="ORF">CUC44_07970</name>
</gene>
<keyword evidence="1" id="KW-0732">Signal</keyword>
<evidence type="ECO:0000256" key="1">
    <source>
        <dbReference type="SAM" id="SignalP"/>
    </source>
</evidence>
<organism evidence="2 3">
    <name type="scientific">Aeromonas lusitana</name>
    <dbReference type="NCBI Taxonomy" id="931529"/>
    <lineage>
        <taxon>Bacteria</taxon>
        <taxon>Pseudomonadati</taxon>
        <taxon>Pseudomonadota</taxon>
        <taxon>Gammaproteobacteria</taxon>
        <taxon>Aeromonadales</taxon>
        <taxon>Aeromonadaceae</taxon>
        <taxon>Aeromonas</taxon>
    </lineage>
</organism>
<feature type="chain" id="PRO_5014967512" evidence="1">
    <location>
        <begin position="20"/>
        <end position="77"/>
    </location>
</feature>
<proteinExistence type="predicted"/>
<dbReference type="OrthoDB" id="5593817at2"/>
<evidence type="ECO:0000313" key="3">
    <source>
        <dbReference type="Proteomes" id="UP000232060"/>
    </source>
</evidence>
<dbReference type="AlphaFoldDB" id="A0A2M8HAT2"/>